<dbReference type="PANTHER" id="PTHR34072">
    <property type="entry name" value="ENZYMATIC POLYPROTEIN-RELATED"/>
    <property type="match status" value="1"/>
</dbReference>
<gene>
    <name evidence="2" type="primary">LOC107798322</name>
</gene>
<dbReference type="OrthoDB" id="1709213at2759"/>
<accession>A0A1S4AJJ5</accession>
<dbReference type="PANTHER" id="PTHR34072:SF57">
    <property type="entry name" value="RNA-DIRECTED DNA POLYMERASE"/>
    <property type="match status" value="1"/>
</dbReference>
<dbReference type="InterPro" id="IPR043502">
    <property type="entry name" value="DNA/RNA_pol_sf"/>
</dbReference>
<dbReference type="KEGG" id="nta:107798322"/>
<sequence>MLEKVAGHGCYYFLDGYSSYNQIPIALEDVQKTIFTCPPATHLVLNWEKCHFMVKEGIVLGYKVNAHGIEVDRSKADVIARLPPSTSEKLVSVPIMVAPDWSQPFEIMCDASDVAVGAVMGQRKDKMFRPIYYARKTLNVA</sequence>
<dbReference type="RefSeq" id="XP_016476784.1">
    <property type="nucleotide sequence ID" value="XM_016621298.1"/>
</dbReference>
<dbReference type="AlphaFoldDB" id="A0A1S4AJJ5"/>
<feature type="domain" description="Reverse transcriptase/retrotransposon-derived protein RNase H-like" evidence="1">
    <location>
        <begin position="88"/>
        <end position="139"/>
    </location>
</feature>
<dbReference type="PaxDb" id="4097-A0A1S4AJJ5"/>
<proteinExistence type="predicted"/>
<reference evidence="2" key="1">
    <citation type="submission" date="2025-08" db="UniProtKB">
        <authorList>
            <consortium name="RefSeq"/>
        </authorList>
    </citation>
    <scope>IDENTIFICATION</scope>
</reference>
<evidence type="ECO:0000259" key="1">
    <source>
        <dbReference type="Pfam" id="PF17919"/>
    </source>
</evidence>
<dbReference type="STRING" id="4097.A0A1S4AJJ5"/>
<dbReference type="Gene3D" id="3.30.70.270">
    <property type="match status" value="1"/>
</dbReference>
<dbReference type="InterPro" id="IPR041577">
    <property type="entry name" value="RT_RNaseH_2"/>
</dbReference>
<organism evidence="2">
    <name type="scientific">Nicotiana tabacum</name>
    <name type="common">Common tobacco</name>
    <dbReference type="NCBI Taxonomy" id="4097"/>
    <lineage>
        <taxon>Eukaryota</taxon>
        <taxon>Viridiplantae</taxon>
        <taxon>Streptophyta</taxon>
        <taxon>Embryophyta</taxon>
        <taxon>Tracheophyta</taxon>
        <taxon>Spermatophyta</taxon>
        <taxon>Magnoliopsida</taxon>
        <taxon>eudicotyledons</taxon>
        <taxon>Gunneridae</taxon>
        <taxon>Pentapetalae</taxon>
        <taxon>asterids</taxon>
        <taxon>lamiids</taxon>
        <taxon>Solanales</taxon>
        <taxon>Solanaceae</taxon>
        <taxon>Nicotianoideae</taxon>
        <taxon>Nicotianeae</taxon>
        <taxon>Nicotiana</taxon>
    </lineage>
</organism>
<protein>
    <recommendedName>
        <fullName evidence="1">Reverse transcriptase/retrotransposon-derived protein RNase H-like domain-containing protein</fullName>
    </recommendedName>
</protein>
<dbReference type="Pfam" id="PF17919">
    <property type="entry name" value="RT_RNaseH_2"/>
    <property type="match status" value="1"/>
</dbReference>
<dbReference type="InterPro" id="IPR043128">
    <property type="entry name" value="Rev_trsase/Diguanyl_cyclase"/>
</dbReference>
<evidence type="ECO:0000313" key="2">
    <source>
        <dbReference type="RefSeq" id="XP_016476784.1"/>
    </source>
</evidence>
<name>A0A1S4AJJ5_TOBAC</name>
<dbReference type="SUPFAM" id="SSF56672">
    <property type="entry name" value="DNA/RNA polymerases"/>
    <property type="match status" value="1"/>
</dbReference>